<dbReference type="InterPro" id="IPR043502">
    <property type="entry name" value="DNA/RNA_pol_sf"/>
</dbReference>
<dbReference type="RefSeq" id="XP_019101835.1">
    <property type="nucleotide sequence ID" value="XM_019246290.1"/>
</dbReference>
<protein>
    <submittedName>
        <fullName evidence="2">Uncharacterized protein LOC109133295</fullName>
    </submittedName>
</protein>
<evidence type="ECO:0000313" key="2">
    <source>
        <dbReference type="RefSeq" id="XP_019101835.1"/>
    </source>
</evidence>
<dbReference type="Proteomes" id="UP000694864">
    <property type="component" value="Chromosome 6"/>
</dbReference>
<reference evidence="1" key="1">
    <citation type="journal article" date="2014" name="Nat. Commun.">
        <title>The emerging biofuel crop Camelina sativa retains a highly undifferentiated hexaploid genome structure.</title>
        <authorList>
            <person name="Kagale S."/>
            <person name="Koh C."/>
            <person name="Nixon J."/>
            <person name="Bollina V."/>
            <person name="Clarke W.E."/>
            <person name="Tuteja R."/>
            <person name="Spillane C."/>
            <person name="Robinson S.J."/>
            <person name="Links M.G."/>
            <person name="Clarke C."/>
            <person name="Higgins E.E."/>
            <person name="Huebert T."/>
            <person name="Sharpe A.G."/>
            <person name="Parkin I.A."/>
        </authorList>
    </citation>
    <scope>NUCLEOTIDE SEQUENCE [LARGE SCALE GENOMIC DNA]</scope>
    <source>
        <strain evidence="1">cv. DH55</strain>
    </source>
</reference>
<sequence>MLVRQALHDVEGLCVKDYSLFTFEDAVTRIHVLAYVDDLIVTGSLLCAKPVSHPLEKDHHLVRAGGAVLPDPFMYRRLVGRLIYLSVTRPYISYAIHMLSQFMHAPQELHWEVVLRVVRYLKNNPGQGILLRAATDLHITAWFDSDYAGCSLSRRSLTAWFIQLGGSPVSWRTQKQDVVSRSLAEAEYRSMAETVCELLWLRELLMFLGVDFSYPIPLDCDNQSAIHISMNPVFNERTKHIETDCHFIRDEIVRGVMILNMFLLENSADILTKVLGRKEF</sequence>
<dbReference type="GeneID" id="109133295"/>
<keyword evidence="1" id="KW-1185">Reference proteome</keyword>
<proteinExistence type="predicted"/>
<accession>A0ABM1RS47</accession>
<dbReference type="PANTHER" id="PTHR11439">
    <property type="entry name" value="GAG-POL-RELATED RETROTRANSPOSON"/>
    <property type="match status" value="1"/>
</dbReference>
<reference evidence="2" key="2">
    <citation type="submission" date="2025-08" db="UniProtKB">
        <authorList>
            <consortium name="RefSeq"/>
        </authorList>
    </citation>
    <scope>IDENTIFICATION</scope>
    <source>
        <tissue evidence="2">Leaf</tissue>
    </source>
</reference>
<dbReference type="CDD" id="cd09272">
    <property type="entry name" value="RNase_HI_RT_Ty1"/>
    <property type="match status" value="1"/>
</dbReference>
<dbReference type="PANTHER" id="PTHR11439:SF462">
    <property type="match status" value="1"/>
</dbReference>
<dbReference type="SUPFAM" id="SSF56672">
    <property type="entry name" value="DNA/RNA polymerases"/>
    <property type="match status" value="1"/>
</dbReference>
<evidence type="ECO:0000313" key="1">
    <source>
        <dbReference type="Proteomes" id="UP000694864"/>
    </source>
</evidence>
<name>A0ABM1RS47_CAMSA</name>
<organism evidence="1 2">
    <name type="scientific">Camelina sativa</name>
    <name type="common">False flax</name>
    <name type="synonym">Myagrum sativum</name>
    <dbReference type="NCBI Taxonomy" id="90675"/>
    <lineage>
        <taxon>Eukaryota</taxon>
        <taxon>Viridiplantae</taxon>
        <taxon>Streptophyta</taxon>
        <taxon>Embryophyta</taxon>
        <taxon>Tracheophyta</taxon>
        <taxon>Spermatophyta</taxon>
        <taxon>Magnoliopsida</taxon>
        <taxon>eudicotyledons</taxon>
        <taxon>Gunneridae</taxon>
        <taxon>Pentapetalae</taxon>
        <taxon>rosids</taxon>
        <taxon>malvids</taxon>
        <taxon>Brassicales</taxon>
        <taxon>Brassicaceae</taxon>
        <taxon>Camelineae</taxon>
        <taxon>Camelina</taxon>
    </lineage>
</organism>
<gene>
    <name evidence="2" type="primary">LOC109133295</name>
</gene>